<dbReference type="Pfam" id="PF23403">
    <property type="entry name" value="LTI65_LTI78_N"/>
    <property type="match status" value="1"/>
</dbReference>
<reference evidence="4" key="1">
    <citation type="submission" date="2013-01" db="EMBL/GenBank/DDBJ databases">
        <title>Draft Genome Sequence of a Mulberry Tree, Morus notabilis C.K. Schneid.</title>
        <authorList>
            <person name="He N."/>
            <person name="Zhao S."/>
        </authorList>
    </citation>
    <scope>NUCLEOTIDE SEQUENCE</scope>
</reference>
<accession>W9RU90</accession>
<organism evidence="3 4">
    <name type="scientific">Morus notabilis</name>
    <dbReference type="NCBI Taxonomy" id="981085"/>
    <lineage>
        <taxon>Eukaryota</taxon>
        <taxon>Viridiplantae</taxon>
        <taxon>Streptophyta</taxon>
        <taxon>Embryophyta</taxon>
        <taxon>Tracheophyta</taxon>
        <taxon>Spermatophyta</taxon>
        <taxon>Magnoliopsida</taxon>
        <taxon>eudicotyledons</taxon>
        <taxon>Gunneridae</taxon>
        <taxon>Pentapetalae</taxon>
        <taxon>rosids</taxon>
        <taxon>fabids</taxon>
        <taxon>Rosales</taxon>
        <taxon>Moraceae</taxon>
        <taxon>Moreae</taxon>
        <taxon>Morus</taxon>
    </lineage>
</organism>
<dbReference type="OrthoDB" id="670168at2759"/>
<feature type="compositionally biased region" description="Basic residues" evidence="1">
    <location>
        <begin position="66"/>
        <end position="93"/>
    </location>
</feature>
<keyword evidence="4" id="KW-1185">Reference proteome</keyword>
<sequence length="168" mass="19018">MKRTELSRITAMAQTDRTQGRESPKTPTSPTIEQLLREGDGSWWSTPSSSSSPHARNHDQEEDHGHHQRKSMLTKVKEKAKKLRHSLSTKKKHSNEDENTTPAWGVSLEDDEDEEEDAEYLGAPMYESELAPESYKEIARQHPRANPVISEKTLFGLSIVPEKTSSSH</sequence>
<dbReference type="Proteomes" id="UP000030645">
    <property type="component" value="Unassembled WGS sequence"/>
</dbReference>
<dbReference type="EMBL" id="KE345646">
    <property type="protein sequence ID" value="EXC10709.1"/>
    <property type="molecule type" value="Genomic_DNA"/>
</dbReference>
<feature type="compositionally biased region" description="Acidic residues" evidence="1">
    <location>
        <begin position="108"/>
        <end position="117"/>
    </location>
</feature>
<dbReference type="InterPro" id="IPR056605">
    <property type="entry name" value="LTI65_LTI78_N"/>
</dbReference>
<dbReference type="InterPro" id="IPR037491">
    <property type="entry name" value="LTI78/LTI65"/>
</dbReference>
<evidence type="ECO:0000313" key="3">
    <source>
        <dbReference type="EMBL" id="EXC10709.1"/>
    </source>
</evidence>
<proteinExistence type="predicted"/>
<dbReference type="eggNOG" id="ENOG502RXRD">
    <property type="taxonomic scope" value="Eukaryota"/>
</dbReference>
<evidence type="ECO:0000259" key="2">
    <source>
        <dbReference type="Pfam" id="PF23403"/>
    </source>
</evidence>
<dbReference type="PANTHER" id="PTHR33836:SF7">
    <property type="entry name" value="LOW-TEMPERATURE-INDUCED PROTEIN"/>
    <property type="match status" value="1"/>
</dbReference>
<dbReference type="PANTHER" id="PTHR33836">
    <property type="entry name" value="LOW-TEMPERATURE-INDUCED 65 KDA PROTEIN-RELATED"/>
    <property type="match status" value="1"/>
</dbReference>
<feature type="region of interest" description="Disordered" evidence="1">
    <location>
        <begin position="1"/>
        <end position="117"/>
    </location>
</feature>
<feature type="compositionally biased region" description="Basic and acidic residues" evidence="1">
    <location>
        <begin position="56"/>
        <end position="65"/>
    </location>
</feature>
<gene>
    <name evidence="3" type="ORF">L484_025293</name>
</gene>
<feature type="compositionally biased region" description="Low complexity" evidence="1">
    <location>
        <begin position="42"/>
        <end position="53"/>
    </location>
</feature>
<evidence type="ECO:0000313" key="4">
    <source>
        <dbReference type="Proteomes" id="UP000030645"/>
    </source>
</evidence>
<evidence type="ECO:0000256" key="1">
    <source>
        <dbReference type="SAM" id="MobiDB-lite"/>
    </source>
</evidence>
<dbReference type="KEGG" id="mnt:21407997"/>
<feature type="domain" description="LTI65/LTI78 N-terminal" evidence="2">
    <location>
        <begin position="66"/>
        <end position="129"/>
    </location>
</feature>
<name>W9RU90_9ROSA</name>
<dbReference type="AlphaFoldDB" id="W9RU90"/>
<protein>
    <recommendedName>
        <fullName evidence="2">LTI65/LTI78 N-terminal domain-containing protein</fullName>
    </recommendedName>
</protein>
<dbReference type="GO" id="GO:0009737">
    <property type="term" value="P:response to abscisic acid"/>
    <property type="evidence" value="ECO:0007669"/>
    <property type="project" value="InterPro"/>
</dbReference>